<keyword evidence="2" id="KW-1185">Reference proteome</keyword>
<gene>
    <name evidence="1" type="ORF">AAL_05363</name>
</gene>
<evidence type="ECO:0000313" key="1">
    <source>
        <dbReference type="EMBL" id="KZZ94396.1"/>
    </source>
</evidence>
<accession>A0A168AV01</accession>
<dbReference type="EMBL" id="AZGY01000011">
    <property type="protein sequence ID" value="KZZ94396.1"/>
    <property type="molecule type" value="Genomic_DNA"/>
</dbReference>
<reference evidence="1 2" key="1">
    <citation type="journal article" date="2016" name="Genome Biol. Evol.">
        <title>Divergent and convergent evolution of fungal pathogenicity.</title>
        <authorList>
            <person name="Shang Y."/>
            <person name="Xiao G."/>
            <person name="Zheng P."/>
            <person name="Cen K."/>
            <person name="Zhan S."/>
            <person name="Wang C."/>
        </authorList>
    </citation>
    <scope>NUCLEOTIDE SEQUENCE [LARGE SCALE GENOMIC DNA]</scope>
    <source>
        <strain evidence="1 2">RCEF 2490</strain>
    </source>
</reference>
<name>A0A168AV01_9HYPO</name>
<evidence type="ECO:0000313" key="2">
    <source>
        <dbReference type="Proteomes" id="UP000078544"/>
    </source>
</evidence>
<organism evidence="1 2">
    <name type="scientific">Moelleriella libera RCEF 2490</name>
    <dbReference type="NCBI Taxonomy" id="1081109"/>
    <lineage>
        <taxon>Eukaryota</taxon>
        <taxon>Fungi</taxon>
        <taxon>Dikarya</taxon>
        <taxon>Ascomycota</taxon>
        <taxon>Pezizomycotina</taxon>
        <taxon>Sordariomycetes</taxon>
        <taxon>Hypocreomycetidae</taxon>
        <taxon>Hypocreales</taxon>
        <taxon>Clavicipitaceae</taxon>
        <taxon>Moelleriella</taxon>
    </lineage>
</organism>
<comment type="caution">
    <text evidence="1">The sequence shown here is derived from an EMBL/GenBank/DDBJ whole genome shotgun (WGS) entry which is preliminary data.</text>
</comment>
<sequence>MCVWTTSYLEETDRRPFADSGRCAQWPNTYHPDLQCVKSGDPCNYSVTYKFAICSFGEEYKGNKRVRWPPHLNPRRVGKSPVMESIVNLATA</sequence>
<dbReference type="AlphaFoldDB" id="A0A168AV01"/>
<proteinExistence type="predicted"/>
<protein>
    <submittedName>
        <fullName evidence="1">Uncharacterized protein</fullName>
    </submittedName>
</protein>
<dbReference type="Proteomes" id="UP000078544">
    <property type="component" value="Unassembled WGS sequence"/>
</dbReference>